<dbReference type="EMBL" id="JACOOH010000001">
    <property type="protein sequence ID" value="MBC5619969.1"/>
    <property type="molecule type" value="Genomic_DNA"/>
</dbReference>
<dbReference type="NCBIfam" id="TIGR04056">
    <property type="entry name" value="OMP_RagA_SusC"/>
    <property type="match status" value="1"/>
</dbReference>
<dbReference type="InterPro" id="IPR008969">
    <property type="entry name" value="CarboxyPept-like_regulatory"/>
</dbReference>
<dbReference type="InterPro" id="IPR039426">
    <property type="entry name" value="TonB-dep_rcpt-like"/>
</dbReference>
<dbReference type="Gene3D" id="2.170.130.10">
    <property type="entry name" value="TonB-dependent receptor, plug domain"/>
    <property type="match status" value="1"/>
</dbReference>
<dbReference type="Gene3D" id="2.40.170.20">
    <property type="entry name" value="TonB-dependent receptor, beta-barrel domain"/>
    <property type="match status" value="1"/>
</dbReference>
<keyword evidence="10" id="KW-1185">Reference proteome</keyword>
<gene>
    <name evidence="9" type="ORF">H8S64_02530</name>
</gene>
<evidence type="ECO:0000256" key="5">
    <source>
        <dbReference type="ARBA" id="ARBA00023136"/>
    </source>
</evidence>
<keyword evidence="6 7" id="KW-0998">Cell outer membrane</keyword>
<dbReference type="Gene3D" id="2.60.40.1120">
    <property type="entry name" value="Carboxypeptidase-like, regulatory domain"/>
    <property type="match status" value="1"/>
</dbReference>
<name>A0ABR7CWJ4_9BACT</name>
<keyword evidence="3 7" id="KW-1134">Transmembrane beta strand</keyword>
<reference evidence="9 10" key="1">
    <citation type="submission" date="2020-08" db="EMBL/GenBank/DDBJ databases">
        <title>Genome public.</title>
        <authorList>
            <person name="Liu C."/>
            <person name="Sun Q."/>
        </authorList>
    </citation>
    <scope>NUCLEOTIDE SEQUENCE [LARGE SCALE GENOMIC DNA]</scope>
    <source>
        <strain evidence="9 10">NSJ-56</strain>
    </source>
</reference>
<protein>
    <submittedName>
        <fullName evidence="9">TonB-dependent receptor</fullName>
    </submittedName>
</protein>
<evidence type="ECO:0000256" key="3">
    <source>
        <dbReference type="ARBA" id="ARBA00022452"/>
    </source>
</evidence>
<evidence type="ECO:0000256" key="2">
    <source>
        <dbReference type="ARBA" id="ARBA00022448"/>
    </source>
</evidence>
<dbReference type="Proteomes" id="UP000646484">
    <property type="component" value="Unassembled WGS sequence"/>
</dbReference>
<evidence type="ECO:0000313" key="9">
    <source>
        <dbReference type="EMBL" id="MBC5619969.1"/>
    </source>
</evidence>
<evidence type="ECO:0000256" key="6">
    <source>
        <dbReference type="ARBA" id="ARBA00023237"/>
    </source>
</evidence>
<dbReference type="InterPro" id="IPR037066">
    <property type="entry name" value="Plug_dom_sf"/>
</dbReference>
<comment type="similarity">
    <text evidence="7">Belongs to the TonB-dependent receptor family.</text>
</comment>
<proteinExistence type="inferred from homology"/>
<keyword evidence="5 7" id="KW-0472">Membrane</keyword>
<dbReference type="InterPro" id="IPR012910">
    <property type="entry name" value="Plug_dom"/>
</dbReference>
<evidence type="ECO:0000256" key="7">
    <source>
        <dbReference type="PROSITE-ProRule" id="PRU01360"/>
    </source>
</evidence>
<sequence>MNKIRGNKVIIGVFIMFMPMLWSPVRLAASVSSSSVGVQQKDEKKVTLNIIDRNLTYILSEIKQQTGLAYGFRDSRNAVQNERFTINVRNVSVDSALTVLLKNTRYTYQIEGDLILIMARQEKAQVADKKDMITVKGRIVDEKGNPVAGATVVIHGTTRGVASDAEGQYSIDAKPEDILRVSFIGFETKTVEIKGKEKLNVRLVPTEENLEEVQVVAFGTQKKESVTSSITTIRPMDLKSSSSDLTASLTGKIAGIVGWQTGGAPGALTEEEMNTKFYIRGISSSNGASEPLVLIDGVESSRLDLSRMAPEDIESFSVLKDAAATAMYGARGANGVIIVTSKKGEAGSVYTSVRYEAVASMPTDKIDVVDPQTYMRMYNEALLARNPGATPQYSLTRIERTGSKDYPSWVYPANDWFKTLFKDCSVNHRVGVNVRGGSEAVQYYASVNYVNDQGMLKTDRLNQFDVNVKNSTLSSRINLNVNLSTGLRMLVNASMNYDKYHGPFFGSGQSDVQSVYYYAFNASPVDFAPTYPGDFEHGWPHLRFGGKRVDNTVSLNPYAKIQSAYQDRSRYSATTRIECIYNLGSLLKGLELRASASMSKTGYEMNAFEVTPFYYALDAENGGYDFETGEHKLTLLSNGRRTLEQPFGGSASTSSTQLVYEGSLLHTAAWGGDDASLHQTSLTAVFQALQANSAPVGNLFGSFEQRNLSFSMRGSYGFMDRYFIEATFGYNGSERFTKNNRMGFFPALSGAWIASKERFMQGGVSQWVSFLKIRGSWGKVGNDGIIKDPRFVYMPEIIYGPEYANTEPGNPERISRKEIKNYGDPDVKWEISEQVNLGIETRFFKDILEVNLDIYQEVRHNIIERRLSIPAHVGVEVNPLDNLGKVRARGIDLAAKVQHAFTKDFWVILNGTFTYNKAIYKELDEAKDKPYWQLKTGHEISQRVGYIADGLFCDQAEIDNSPQAKTGILPGDIRYRDVDGNGVIDVNDAVHIGFPETPRMVYGFSGFVNYKNWEFSFAFQGSGKRSFFINPKSLSPFENDRAMLKEIYKSHWTEKNASNHPFWPRLSVGNITDYNKQEDWDANLTDARRSTYFMRECRFLRCTALELAYNLPQALRQKMRMQNVKFFVRANNPFLISNFKLWDVELGGNAFNYPIQKTYALGVNISF</sequence>
<accession>A0ABR7CWJ4</accession>
<dbReference type="Pfam" id="PF13715">
    <property type="entry name" value="CarbopepD_reg_2"/>
    <property type="match status" value="1"/>
</dbReference>
<dbReference type="InterPro" id="IPR023996">
    <property type="entry name" value="TonB-dep_OMP_SusC/RagA"/>
</dbReference>
<dbReference type="SUPFAM" id="SSF56935">
    <property type="entry name" value="Porins"/>
    <property type="match status" value="1"/>
</dbReference>
<evidence type="ECO:0000313" key="10">
    <source>
        <dbReference type="Proteomes" id="UP000646484"/>
    </source>
</evidence>
<evidence type="ECO:0000259" key="8">
    <source>
        <dbReference type="Pfam" id="PF07715"/>
    </source>
</evidence>
<feature type="domain" description="TonB-dependent receptor plug" evidence="8">
    <location>
        <begin position="223"/>
        <end position="336"/>
    </location>
</feature>
<dbReference type="PROSITE" id="PS52016">
    <property type="entry name" value="TONB_DEPENDENT_REC_3"/>
    <property type="match status" value="1"/>
</dbReference>
<organism evidence="9 10">
    <name type="scientific">Butyricimonas hominis</name>
    <dbReference type="NCBI Taxonomy" id="2763032"/>
    <lineage>
        <taxon>Bacteria</taxon>
        <taxon>Pseudomonadati</taxon>
        <taxon>Bacteroidota</taxon>
        <taxon>Bacteroidia</taxon>
        <taxon>Bacteroidales</taxon>
        <taxon>Odoribacteraceae</taxon>
        <taxon>Butyricimonas</taxon>
    </lineage>
</organism>
<dbReference type="NCBIfam" id="TIGR04057">
    <property type="entry name" value="SusC_RagA_signa"/>
    <property type="match status" value="1"/>
</dbReference>
<keyword evidence="9" id="KW-0675">Receptor</keyword>
<evidence type="ECO:0000256" key="1">
    <source>
        <dbReference type="ARBA" id="ARBA00004571"/>
    </source>
</evidence>
<comment type="subcellular location">
    <subcellularLocation>
        <location evidence="1 7">Cell outer membrane</location>
        <topology evidence="1 7">Multi-pass membrane protein</topology>
    </subcellularLocation>
</comment>
<dbReference type="SUPFAM" id="SSF49464">
    <property type="entry name" value="Carboxypeptidase regulatory domain-like"/>
    <property type="match status" value="1"/>
</dbReference>
<dbReference type="InterPro" id="IPR036942">
    <property type="entry name" value="Beta-barrel_TonB_sf"/>
</dbReference>
<dbReference type="InterPro" id="IPR023997">
    <property type="entry name" value="TonB-dep_OMP_SusC/RagA_CS"/>
</dbReference>
<evidence type="ECO:0000256" key="4">
    <source>
        <dbReference type="ARBA" id="ARBA00022692"/>
    </source>
</evidence>
<comment type="caution">
    <text evidence="9">The sequence shown here is derived from an EMBL/GenBank/DDBJ whole genome shotgun (WGS) entry which is preliminary data.</text>
</comment>
<keyword evidence="4 7" id="KW-0812">Transmembrane</keyword>
<keyword evidence="2 7" id="KW-0813">Transport</keyword>
<dbReference type="Pfam" id="PF07715">
    <property type="entry name" value="Plug"/>
    <property type="match status" value="1"/>
</dbReference>
<dbReference type="RefSeq" id="WP_186974819.1">
    <property type="nucleotide sequence ID" value="NZ_JACOOH010000001.1"/>
</dbReference>